<dbReference type="InterPro" id="IPR029061">
    <property type="entry name" value="THDP-binding"/>
</dbReference>
<protein>
    <submittedName>
        <fullName evidence="2">Pyruvate dehydrogenase E1 component</fullName>
        <ecNumber evidence="2">1.2.4.1</ecNumber>
    </submittedName>
</protein>
<proteinExistence type="predicted"/>
<dbReference type="EMBL" id="LR131271">
    <property type="protein sequence ID" value="VDR29749.1"/>
    <property type="molecule type" value="Genomic_DNA"/>
</dbReference>
<dbReference type="InterPro" id="IPR041621">
    <property type="entry name" value="PDH_E1_M"/>
</dbReference>
<dbReference type="Pfam" id="PF17831">
    <property type="entry name" value="PDH_E1_M"/>
    <property type="match status" value="1"/>
</dbReference>
<reference evidence="2 3" key="1">
    <citation type="submission" date="2018-12" db="EMBL/GenBank/DDBJ databases">
        <authorList>
            <consortium name="Pathogen Informatics"/>
        </authorList>
    </citation>
    <scope>NUCLEOTIDE SEQUENCE [LARGE SCALE GENOMIC DNA]</scope>
    <source>
        <strain evidence="2 3">NCTC13098</strain>
    </source>
</reference>
<accession>A0A3P8J679</accession>
<dbReference type="EC" id="1.2.4.1" evidence="2"/>
<evidence type="ECO:0000313" key="3">
    <source>
        <dbReference type="Proteomes" id="UP000274346"/>
    </source>
</evidence>
<gene>
    <name evidence="2" type="primary">aceE_2</name>
    <name evidence="2" type="ORF">NCTC13098_06168</name>
</gene>
<dbReference type="KEGG" id="rtg:NCTC13098_06168"/>
<dbReference type="InterPro" id="IPR051157">
    <property type="entry name" value="PDH/Transketolase"/>
</dbReference>
<sequence length="237" mass="26764">MGDTAEGKNIAHQVKKMNMDGVRYVRDRFNVPVADADIEKLPYVTFPEGSEEHTYLHAQREKLHGYLPTRQPNFDEKLELPTLGDFGPLLEEQNKEISTTIAFVRALNVMLKNKSIKDRLVPIIADEARTFGMEGLFRQIGIYSPNGQQYTPQDREQVAYYKEDEKGQILQEGINELGAGGILAGRCDLLQHQQPADDPVLHLLLHVGFQRIGDLCWQAGDQQARGFLVGVLPVVRR</sequence>
<evidence type="ECO:0000259" key="1">
    <source>
        <dbReference type="Pfam" id="PF17831"/>
    </source>
</evidence>
<keyword evidence="2" id="KW-0560">Oxidoreductase</keyword>
<dbReference type="Gene3D" id="3.40.50.970">
    <property type="match status" value="2"/>
</dbReference>
<evidence type="ECO:0000313" key="2">
    <source>
        <dbReference type="EMBL" id="VDR29749.1"/>
    </source>
</evidence>
<dbReference type="SUPFAM" id="SSF52518">
    <property type="entry name" value="Thiamin diphosphate-binding fold (THDP-binding)"/>
    <property type="match status" value="2"/>
</dbReference>
<dbReference type="Proteomes" id="UP000274346">
    <property type="component" value="Chromosome"/>
</dbReference>
<dbReference type="GO" id="GO:0004739">
    <property type="term" value="F:pyruvate dehydrogenase (acetyl-transferring) activity"/>
    <property type="evidence" value="ECO:0007669"/>
    <property type="project" value="UniProtKB-EC"/>
</dbReference>
<feature type="domain" description="Pyruvate dehydrogenase E1 component middle" evidence="1">
    <location>
        <begin position="93"/>
        <end position="230"/>
    </location>
</feature>
<name>A0A3P8J679_RAOTE</name>
<organism evidence="2 3">
    <name type="scientific">Raoultella terrigena</name>
    <name type="common">Klebsiella terrigena</name>
    <dbReference type="NCBI Taxonomy" id="577"/>
    <lineage>
        <taxon>Bacteria</taxon>
        <taxon>Pseudomonadati</taxon>
        <taxon>Pseudomonadota</taxon>
        <taxon>Gammaproteobacteria</taxon>
        <taxon>Enterobacterales</taxon>
        <taxon>Enterobacteriaceae</taxon>
        <taxon>Klebsiella/Raoultella group</taxon>
        <taxon>Raoultella</taxon>
    </lineage>
</organism>
<keyword evidence="2" id="KW-0670">Pyruvate</keyword>
<dbReference type="PANTHER" id="PTHR43825:SF3">
    <property type="entry name" value="PYRUVATE DEHYDROGENASE E1 COMPONENT"/>
    <property type="match status" value="1"/>
</dbReference>
<dbReference type="AlphaFoldDB" id="A0A3P8J679"/>
<dbReference type="PANTHER" id="PTHR43825">
    <property type="entry name" value="PYRUVATE DEHYDROGENASE E1 COMPONENT"/>
    <property type="match status" value="1"/>
</dbReference>